<dbReference type="GO" id="GO:0003700">
    <property type="term" value="F:DNA-binding transcription factor activity"/>
    <property type="evidence" value="ECO:0007669"/>
    <property type="project" value="InterPro"/>
</dbReference>
<organism evidence="5 6">
    <name type="scientific">Clostridium butyricum</name>
    <dbReference type="NCBI Taxonomy" id="1492"/>
    <lineage>
        <taxon>Bacteria</taxon>
        <taxon>Bacillati</taxon>
        <taxon>Bacillota</taxon>
        <taxon>Clostridia</taxon>
        <taxon>Eubacteriales</taxon>
        <taxon>Clostridiaceae</taxon>
        <taxon>Clostridium</taxon>
    </lineage>
</organism>
<dbReference type="Proteomes" id="UP000474042">
    <property type="component" value="Unassembled WGS sequence"/>
</dbReference>
<proteinExistence type="predicted"/>
<evidence type="ECO:0000256" key="3">
    <source>
        <dbReference type="ARBA" id="ARBA00023163"/>
    </source>
</evidence>
<evidence type="ECO:0000313" key="6">
    <source>
        <dbReference type="Proteomes" id="UP000474042"/>
    </source>
</evidence>
<dbReference type="SMART" id="SM00342">
    <property type="entry name" value="HTH_ARAC"/>
    <property type="match status" value="1"/>
</dbReference>
<dbReference type="SUPFAM" id="SSF46689">
    <property type="entry name" value="Homeodomain-like"/>
    <property type="match status" value="2"/>
</dbReference>
<name>A0A6L9EMY6_CLOBU</name>
<dbReference type="Gene3D" id="1.10.10.60">
    <property type="entry name" value="Homeodomain-like"/>
    <property type="match status" value="2"/>
</dbReference>
<gene>
    <name evidence="5" type="ORF">GND98_005685</name>
</gene>
<comment type="caution">
    <text evidence="5">The sequence shown here is derived from an EMBL/GenBank/DDBJ whole genome shotgun (WGS) entry which is preliminary data.</text>
</comment>
<protein>
    <submittedName>
        <fullName evidence="5">AraC family transcriptional regulator</fullName>
    </submittedName>
</protein>
<evidence type="ECO:0000256" key="2">
    <source>
        <dbReference type="ARBA" id="ARBA00023125"/>
    </source>
</evidence>
<reference evidence="5 6" key="1">
    <citation type="submission" date="2020-01" db="EMBL/GenBank/DDBJ databases">
        <title>Genome sequence of a 1,3-propanediol producer, Clostridium butyricum S3.</title>
        <authorList>
            <person name="Zhou J."/>
        </authorList>
    </citation>
    <scope>NUCLEOTIDE SEQUENCE [LARGE SCALE GENOMIC DNA]</scope>
    <source>
        <strain evidence="5 6">S3</strain>
    </source>
</reference>
<sequence length="226" mass="26698">MYDSYDSDDYFFNNEFSFLFQQKNKDAIISIILKKHKDELQEAFLPLSTKRTDLLIWNVIYIREIIKNGSTKQFLHTLYNKYYKTIQTLTTLSDMQKVELDMADTYLDILVNSVEVTNNFITNKILAFLYIHLEENFTLEEISKELNMSVGYMCKCFKNNMGISIMKYFKIIKINRAKTLLKSTNKSILEISTNLSFCDQCNFSKVFKEVEGITPIEYRNLYIQIV</sequence>
<dbReference type="AlphaFoldDB" id="A0A6L9EMY6"/>
<dbReference type="Pfam" id="PF12833">
    <property type="entry name" value="HTH_18"/>
    <property type="match status" value="1"/>
</dbReference>
<dbReference type="EMBL" id="WOFV02000012">
    <property type="protein sequence ID" value="NAS17375.1"/>
    <property type="molecule type" value="Genomic_DNA"/>
</dbReference>
<dbReference type="PANTHER" id="PTHR43280:SF2">
    <property type="entry name" value="HTH-TYPE TRANSCRIPTIONAL REGULATOR EXSA"/>
    <property type="match status" value="1"/>
</dbReference>
<evidence type="ECO:0000313" key="5">
    <source>
        <dbReference type="EMBL" id="NAS17375.1"/>
    </source>
</evidence>
<dbReference type="PANTHER" id="PTHR43280">
    <property type="entry name" value="ARAC-FAMILY TRANSCRIPTIONAL REGULATOR"/>
    <property type="match status" value="1"/>
</dbReference>
<dbReference type="RefSeq" id="WP_035767558.1">
    <property type="nucleotide sequence ID" value="NZ_CANCWB010000001.1"/>
</dbReference>
<dbReference type="GO" id="GO:0043565">
    <property type="term" value="F:sequence-specific DNA binding"/>
    <property type="evidence" value="ECO:0007669"/>
    <property type="project" value="InterPro"/>
</dbReference>
<accession>A0A6L9EMY6</accession>
<keyword evidence="2" id="KW-0238">DNA-binding</keyword>
<keyword evidence="3" id="KW-0804">Transcription</keyword>
<feature type="domain" description="HTH araC/xylS-type" evidence="4">
    <location>
        <begin position="123"/>
        <end position="221"/>
    </location>
</feature>
<evidence type="ECO:0000259" key="4">
    <source>
        <dbReference type="PROSITE" id="PS01124"/>
    </source>
</evidence>
<dbReference type="InterPro" id="IPR009057">
    <property type="entry name" value="Homeodomain-like_sf"/>
</dbReference>
<dbReference type="PROSITE" id="PS01124">
    <property type="entry name" value="HTH_ARAC_FAMILY_2"/>
    <property type="match status" value="1"/>
</dbReference>
<evidence type="ECO:0000256" key="1">
    <source>
        <dbReference type="ARBA" id="ARBA00023015"/>
    </source>
</evidence>
<dbReference type="InterPro" id="IPR018060">
    <property type="entry name" value="HTH_AraC"/>
</dbReference>
<keyword evidence="1" id="KW-0805">Transcription regulation</keyword>